<dbReference type="EMBL" id="JWIC01000008">
    <property type="protein sequence ID" value="KID55609.1"/>
    <property type="molecule type" value="Genomic_DNA"/>
</dbReference>
<protein>
    <recommendedName>
        <fullName evidence="4">Sel1 repeat family protein</fullName>
    </recommendedName>
</protein>
<evidence type="ECO:0008006" key="4">
    <source>
        <dbReference type="Google" id="ProtNLM"/>
    </source>
</evidence>
<dbReference type="OrthoDB" id="6306375at2"/>
<dbReference type="RefSeq" id="WP_039611263.1">
    <property type="nucleotide sequence ID" value="NZ_JWIC01000008.1"/>
</dbReference>
<gene>
    <name evidence="2" type="ORF">JF50_20710</name>
</gene>
<evidence type="ECO:0000313" key="3">
    <source>
        <dbReference type="Proteomes" id="UP000031327"/>
    </source>
</evidence>
<name>A0A0C1MFN8_9GAMM</name>
<keyword evidence="1" id="KW-0812">Transmembrane</keyword>
<keyword evidence="1" id="KW-1133">Transmembrane helix</keyword>
<dbReference type="AlphaFoldDB" id="A0A0C1MFN8"/>
<organism evidence="2 3">
    <name type="scientific">Pseudoalteromonas luteoviolacea</name>
    <dbReference type="NCBI Taxonomy" id="43657"/>
    <lineage>
        <taxon>Bacteria</taxon>
        <taxon>Pseudomonadati</taxon>
        <taxon>Pseudomonadota</taxon>
        <taxon>Gammaproteobacteria</taxon>
        <taxon>Alteromonadales</taxon>
        <taxon>Pseudoalteromonadaceae</taxon>
        <taxon>Pseudoalteromonas</taxon>
    </lineage>
</organism>
<dbReference type="SUPFAM" id="SSF81901">
    <property type="entry name" value="HCP-like"/>
    <property type="match status" value="1"/>
</dbReference>
<reference evidence="2 3" key="1">
    <citation type="submission" date="2014-12" db="EMBL/GenBank/DDBJ databases">
        <title>Draft Genome Sequence of Pseudoalteromonas luteoviolacea HI1.</title>
        <authorList>
            <person name="Asahina A.Y."/>
            <person name="Hadfield M.G."/>
        </authorList>
    </citation>
    <scope>NUCLEOTIDE SEQUENCE [LARGE SCALE GENOMIC DNA]</scope>
    <source>
        <strain evidence="2 3">HI1</strain>
    </source>
</reference>
<dbReference type="InterPro" id="IPR011990">
    <property type="entry name" value="TPR-like_helical_dom_sf"/>
</dbReference>
<sequence>MIKNAIFRSHDIISELLSRYKAIAIAFILIGVCAHWIVQHQRTQQLQHAWLETPKVDDVIMVDIGRMQTDRVYQPQFRIAQVIAVNDTQLTLKQGRYTYSRKRDAKRAIQLDNLMVDDYFQAEPWHIPRAQIMPYYQSGAIYAAYRPNDIYVMGGIVKQRALPHFPKHQRAVFSAANSQGIGFYQRGDLVAARAEFEIATKNKDQWGMYNLATMLIAAEGGEQDLQRGFELLKAAHEQGNVKAKEALASLCMMHQICE</sequence>
<proteinExistence type="predicted"/>
<comment type="caution">
    <text evidence="2">The sequence shown here is derived from an EMBL/GenBank/DDBJ whole genome shotgun (WGS) entry which is preliminary data.</text>
</comment>
<accession>A0A0C1MFN8</accession>
<keyword evidence="1" id="KW-0472">Membrane</keyword>
<evidence type="ECO:0000313" key="2">
    <source>
        <dbReference type="EMBL" id="KID55609.1"/>
    </source>
</evidence>
<dbReference type="Proteomes" id="UP000031327">
    <property type="component" value="Unassembled WGS sequence"/>
</dbReference>
<evidence type="ECO:0000256" key="1">
    <source>
        <dbReference type="SAM" id="Phobius"/>
    </source>
</evidence>
<feature type="transmembrane region" description="Helical" evidence="1">
    <location>
        <begin position="20"/>
        <end position="38"/>
    </location>
</feature>
<dbReference type="Gene3D" id="1.25.40.10">
    <property type="entry name" value="Tetratricopeptide repeat domain"/>
    <property type="match status" value="1"/>
</dbReference>